<keyword evidence="1" id="KW-0732">Signal</keyword>
<dbReference type="SMART" id="SM00637">
    <property type="entry name" value="CBD_II"/>
    <property type="match status" value="1"/>
</dbReference>
<dbReference type="InterPro" id="IPR008965">
    <property type="entry name" value="CBM2/CBM3_carb-bd_dom_sf"/>
</dbReference>
<dbReference type="InterPro" id="IPR001919">
    <property type="entry name" value="CBD2"/>
</dbReference>
<dbReference type="Gene3D" id="2.60.40.290">
    <property type="match status" value="1"/>
</dbReference>
<feature type="signal peptide" evidence="1">
    <location>
        <begin position="1"/>
        <end position="34"/>
    </location>
</feature>
<feature type="chain" id="PRO_5046850936" evidence="1">
    <location>
        <begin position="35"/>
        <end position="161"/>
    </location>
</feature>
<dbReference type="Proteomes" id="UP000471364">
    <property type="component" value="Unassembled WGS sequence"/>
</dbReference>
<gene>
    <name evidence="3" type="ORF">F6X54_32065</name>
</gene>
<protein>
    <submittedName>
        <fullName evidence="3">Cellulose-binding protein</fullName>
    </submittedName>
</protein>
<feature type="non-terminal residue" evidence="3">
    <location>
        <position position="161"/>
    </location>
</feature>
<keyword evidence="4" id="KW-1185">Reference proteome</keyword>
<evidence type="ECO:0000256" key="1">
    <source>
        <dbReference type="SAM" id="SignalP"/>
    </source>
</evidence>
<organism evidence="3 4">
    <name type="scientific">Micromonospora aurantiaca</name>
    <name type="common">nom. illeg.</name>
    <dbReference type="NCBI Taxonomy" id="47850"/>
    <lineage>
        <taxon>Bacteria</taxon>
        <taxon>Bacillati</taxon>
        <taxon>Actinomycetota</taxon>
        <taxon>Actinomycetes</taxon>
        <taxon>Micromonosporales</taxon>
        <taxon>Micromonosporaceae</taxon>
        <taxon>Micromonospora</taxon>
    </lineage>
</organism>
<evidence type="ECO:0000313" key="3">
    <source>
        <dbReference type="EMBL" id="KAB1100352.1"/>
    </source>
</evidence>
<reference evidence="3 4" key="1">
    <citation type="submission" date="2019-09" db="EMBL/GenBank/DDBJ databases">
        <title>High taxonomic diversity of Micromonospora strains isolated from Medicago sativa nodules in different geographical locations.</title>
        <authorList>
            <person name="Martinez-Hidalgo P."/>
            <person name="Flores-Felix J.D."/>
            <person name="Velazquez E."/>
            <person name="Brau L."/>
            <person name="Trujillo M.E."/>
            <person name="Martinez-Molina E."/>
        </authorList>
    </citation>
    <scope>NUCLEOTIDE SEQUENCE [LARGE SCALE GENOMIC DNA]</scope>
    <source>
        <strain evidence="3 4">ALFB5</strain>
    </source>
</reference>
<name>A0ABQ6U6Q9_9ACTN</name>
<dbReference type="RefSeq" id="WP_191971272.1">
    <property type="nucleotide sequence ID" value="NZ_WAAR01000263.1"/>
</dbReference>
<evidence type="ECO:0000313" key="4">
    <source>
        <dbReference type="Proteomes" id="UP000471364"/>
    </source>
</evidence>
<proteinExistence type="predicted"/>
<dbReference type="PROSITE" id="PS51173">
    <property type="entry name" value="CBM2"/>
    <property type="match status" value="1"/>
</dbReference>
<dbReference type="InterPro" id="IPR006311">
    <property type="entry name" value="TAT_signal"/>
</dbReference>
<accession>A0ABQ6U6Q9</accession>
<dbReference type="InterPro" id="IPR012291">
    <property type="entry name" value="CBM2_carb-bd_dom_sf"/>
</dbReference>
<comment type="caution">
    <text evidence="3">The sequence shown here is derived from an EMBL/GenBank/DDBJ whole genome shotgun (WGS) entry which is preliminary data.</text>
</comment>
<dbReference type="PROSITE" id="PS51318">
    <property type="entry name" value="TAT"/>
    <property type="match status" value="1"/>
</dbReference>
<dbReference type="EMBL" id="WAAR01000263">
    <property type="protein sequence ID" value="KAB1100352.1"/>
    <property type="molecule type" value="Genomic_DNA"/>
</dbReference>
<dbReference type="Pfam" id="PF00553">
    <property type="entry name" value="CBM_2"/>
    <property type="match status" value="1"/>
</dbReference>
<evidence type="ECO:0000259" key="2">
    <source>
        <dbReference type="PROSITE" id="PS51173"/>
    </source>
</evidence>
<sequence>MINRHRRTVLWTSAAATAALAASGLAVGATAAQAAAGCRVDYAVTAQWGGGFTANVNLTNLGDPLNGWAVTWTFAAGQTVAQAWGAEITASGASVRAANVSYNGSLGTNASTSFGFNGTWNNSSNPVPTSFAVNGVTCTGGVTPTTGTPPVQVTPLTANEV</sequence>
<dbReference type="SUPFAM" id="SSF49384">
    <property type="entry name" value="Carbohydrate-binding domain"/>
    <property type="match status" value="1"/>
</dbReference>
<feature type="domain" description="CBM2" evidence="2">
    <location>
        <begin position="31"/>
        <end position="141"/>
    </location>
</feature>